<proteinExistence type="predicted"/>
<sequence length="88" mass="10117">MSMRGTTMSRKNRAQQVMNEYYSKLGPGPYYYDNSAVATALREAVEGLNIEPDPDRELSIEKHHFIKGQNWVKDAILRLADEVEDDEL</sequence>
<evidence type="ECO:0000313" key="1">
    <source>
        <dbReference type="EMBL" id="CAF34091.1"/>
    </source>
</evidence>
<dbReference type="Proteomes" id="UP000000994">
    <property type="component" value="Segment"/>
</dbReference>
<keyword evidence="2" id="KW-1185">Reference proteome</keyword>
<accession>Q5GQS7</accession>
<reference evidence="1 2" key="2">
    <citation type="journal article" date="2005" name="J. Bacteriol.">
        <title>The genome of S-PM2, a 'photosynthetic' T4-type bacteriophage that infects marine Synechococcus strains.</title>
        <authorList>
            <person name="Mann N.H."/>
            <person name="Clokie M.R."/>
            <person name="Millard A."/>
            <person name="Cook A."/>
            <person name="Wilson W.H."/>
            <person name="Wheatley P.J."/>
            <person name="Letarov A."/>
            <person name="Krisch H.M."/>
        </authorList>
    </citation>
    <scope>NUCLEOTIDE SEQUENCE</scope>
</reference>
<gene>
    <name evidence="1" type="ORF">S-PM2p027</name>
</gene>
<organism evidence="1 2">
    <name type="scientific">Synechococcus phage S-PM2</name>
    <dbReference type="NCBI Taxonomy" id="238854"/>
    <lineage>
        <taxon>Viruses</taxon>
        <taxon>Duplodnaviria</taxon>
        <taxon>Heunggongvirae</taxon>
        <taxon>Uroviricota</taxon>
        <taxon>Caudoviricetes</taxon>
        <taxon>Pantevenvirales</taxon>
        <taxon>Kyanoviridae</taxon>
        <taxon>Nodensvirus</taxon>
        <taxon>Nodensvirus spm2</taxon>
    </lineage>
</organism>
<organismHost>
    <name type="scientific">Synechococcus</name>
    <dbReference type="NCBI Taxonomy" id="1129"/>
</organismHost>
<evidence type="ECO:0000313" key="2">
    <source>
        <dbReference type="Proteomes" id="UP000000994"/>
    </source>
</evidence>
<reference evidence="1 2" key="1">
    <citation type="journal article" date="2004" name="Proc. Natl. Acad. Sci. U.S.A.">
        <title>Genetic organization of the psbAD region in phages infecting marine Synechococcus strains.</title>
        <authorList>
            <person name="Millard A."/>
            <person name="Clokie M.R."/>
            <person name="Shub D.A."/>
            <person name="Mann N.H."/>
        </authorList>
    </citation>
    <scope>NUCLEOTIDE SEQUENCE [LARGE SCALE GENOMIC DNA]</scope>
</reference>
<protein>
    <submittedName>
        <fullName evidence="1">Hypothetical-Protein belonging to T4-LIKE GC: 772</fullName>
    </submittedName>
</protein>
<dbReference type="RefSeq" id="YP_195061.1">
    <property type="nucleotide sequence ID" value="NC_006820.1"/>
</dbReference>
<dbReference type="EMBL" id="AJ630128">
    <property type="protein sequence ID" value="CAF34091.1"/>
    <property type="molecule type" value="Genomic_DNA"/>
</dbReference>
<name>Q5GQS7_BPSYP</name>
<dbReference type="GeneID" id="3260440"/>
<dbReference type="KEGG" id="vg:3260440"/>